<evidence type="ECO:0000256" key="6">
    <source>
        <dbReference type="ARBA" id="ARBA00023163"/>
    </source>
</evidence>
<evidence type="ECO:0000256" key="3">
    <source>
        <dbReference type="ARBA" id="ARBA00023002"/>
    </source>
</evidence>
<keyword evidence="2" id="KW-0479">Metal-binding</keyword>
<sequence>MGATNVVKCKRSKIRRKMVEKSSITHKSSKFDLDDLNWTNMIPECPVYHPSEQEFEHPLVYLQKIAPEASKYGICKIVSPISASNPAEFVLMKEKKDFKFETIVQPLRLSKWNEKDIITFSKRGRKFTYQEFEAIANKAFSNRFCSSEDLSSLDIEKAFWHEMIHGEKGTVEYGVNIEGSVFSCDPDDKLGTSKFNLKNLARLPQSPLRLVDRGIPGITDPMLYIGMLFSMFAWHVEDHYLYSINYHHSGGSKTWYGVPSSAASQFEKTVLNHVYCKKILAEHGENGAFQFLAQKTTMFPPNVLLQHDVPVYKAVQKPGEFVITFPNSYHAGFSHGFNCGEAVNFAIGDWFPFGAAASKRYAHLKILPIIPYEELVCKEAMLIYNSSKDRSYKSKLEVMASYCAIEQSFWHLMQYYKTSLSRLNNSRKSSSSSNTSIGSVTCSLCHRDCYVAYLLCKKCYSHPICLFHDVVPKTCLCGGKYTVFKTNDMSELEDAAKSFEQNDNRHEEKSARRTVNSARAVSSKLKTRLTDNVKHNVEKNQKKTKNRRRNNASPSVMSAKRPRTLYNLRKHESKLIIEAPAISSRFEI</sequence>
<keyword evidence="6" id="KW-0804">Transcription</keyword>
<keyword evidence="11" id="KW-0808">Transferase</keyword>
<evidence type="ECO:0000256" key="2">
    <source>
        <dbReference type="ARBA" id="ARBA00022723"/>
    </source>
</evidence>
<dbReference type="InterPro" id="IPR004198">
    <property type="entry name" value="Znf_C5HC2"/>
</dbReference>
<feature type="domain" description="JmjC" evidence="10">
    <location>
        <begin position="192"/>
        <end position="362"/>
    </location>
</feature>
<proteinExistence type="predicted"/>
<dbReference type="PANTHER" id="PTHR10694:SF106">
    <property type="entry name" value="TRANSCRIPTION FACTOR JUMONJI FAMILY PROTEIN"/>
    <property type="match status" value="1"/>
</dbReference>
<reference evidence="12" key="1">
    <citation type="journal article" date="2018" name="Nat. Plants">
        <title>Whole-genome landscape of Medicago truncatula symbiotic genes.</title>
        <authorList>
            <person name="Pecrix Y."/>
            <person name="Staton S.E."/>
            <person name="Sallet E."/>
            <person name="Lelandais-Briere C."/>
            <person name="Moreau S."/>
            <person name="Carrere S."/>
            <person name="Blein T."/>
            <person name="Jardinaud M.F."/>
            <person name="Latrasse D."/>
            <person name="Zouine M."/>
            <person name="Zahm M."/>
            <person name="Kreplak J."/>
            <person name="Mayjonade B."/>
            <person name="Satge C."/>
            <person name="Perez M."/>
            <person name="Cauet S."/>
            <person name="Marande W."/>
            <person name="Chantry-Darmon C."/>
            <person name="Lopez-Roques C."/>
            <person name="Bouchez O."/>
            <person name="Berard A."/>
            <person name="Debelle F."/>
            <person name="Munos S."/>
            <person name="Bendahmane A."/>
            <person name="Berges H."/>
            <person name="Niebel A."/>
            <person name="Buitink J."/>
            <person name="Frugier F."/>
            <person name="Benhamed M."/>
            <person name="Crespi M."/>
            <person name="Gouzy J."/>
            <person name="Gamas P."/>
        </authorList>
    </citation>
    <scope>NUCLEOTIDE SEQUENCE [LARGE SCALE GENOMIC DNA]</scope>
    <source>
        <strain evidence="12">cv. Jemalong A17</strain>
    </source>
</reference>
<accession>A0A396JJG9</accession>
<dbReference type="GO" id="GO:0008168">
    <property type="term" value="F:methyltransferase activity"/>
    <property type="evidence" value="ECO:0007669"/>
    <property type="project" value="UniProtKB-KW"/>
</dbReference>
<keyword evidence="4" id="KW-0408">Iron</keyword>
<feature type="compositionally biased region" description="Basic and acidic residues" evidence="8">
    <location>
        <begin position="528"/>
        <end position="541"/>
    </location>
</feature>
<keyword evidence="11" id="KW-0489">Methyltransferase</keyword>
<evidence type="ECO:0000313" key="12">
    <source>
        <dbReference type="Proteomes" id="UP000265566"/>
    </source>
</evidence>
<dbReference type="SMART" id="SM00558">
    <property type="entry name" value="JmjC"/>
    <property type="match status" value="1"/>
</dbReference>
<comment type="caution">
    <text evidence="11">The sequence shown here is derived from an EMBL/GenBank/DDBJ whole genome shotgun (WGS) entry which is preliminary data.</text>
</comment>
<evidence type="ECO:0000259" key="10">
    <source>
        <dbReference type="PROSITE" id="PS51184"/>
    </source>
</evidence>
<keyword evidence="3 11" id="KW-0560">Oxidoreductase</keyword>
<dbReference type="Proteomes" id="UP000265566">
    <property type="component" value="Chromosome 1"/>
</dbReference>
<evidence type="ECO:0000313" key="11">
    <source>
        <dbReference type="EMBL" id="RHN78369.1"/>
    </source>
</evidence>
<name>A0A396JJG9_MEDTR</name>
<dbReference type="GO" id="GO:0140680">
    <property type="term" value="F:histone H3K36me/H3K36me2 demethylase activity"/>
    <property type="evidence" value="ECO:0007669"/>
    <property type="project" value="UniProtKB-EC"/>
</dbReference>
<evidence type="ECO:0000256" key="7">
    <source>
        <dbReference type="ARBA" id="ARBA00023242"/>
    </source>
</evidence>
<evidence type="ECO:0000256" key="4">
    <source>
        <dbReference type="ARBA" id="ARBA00023004"/>
    </source>
</evidence>
<keyword evidence="5" id="KW-0805">Transcription regulation</keyword>
<dbReference type="Pfam" id="PF02373">
    <property type="entry name" value="JmjC"/>
    <property type="match status" value="1"/>
</dbReference>
<dbReference type="FunFam" id="2.60.120.650:FF:000016">
    <property type="entry name" value="Lysine-specific demethylase isoform A"/>
    <property type="match status" value="1"/>
</dbReference>
<dbReference type="GO" id="GO:0046872">
    <property type="term" value="F:metal ion binding"/>
    <property type="evidence" value="ECO:0007669"/>
    <property type="project" value="UniProtKB-KW"/>
</dbReference>
<evidence type="ECO:0000256" key="1">
    <source>
        <dbReference type="ARBA" id="ARBA00001954"/>
    </source>
</evidence>
<organism evidence="11 12">
    <name type="scientific">Medicago truncatula</name>
    <name type="common">Barrel medic</name>
    <name type="synonym">Medicago tribuloides</name>
    <dbReference type="NCBI Taxonomy" id="3880"/>
    <lineage>
        <taxon>Eukaryota</taxon>
        <taxon>Viridiplantae</taxon>
        <taxon>Streptophyta</taxon>
        <taxon>Embryophyta</taxon>
        <taxon>Tracheophyta</taxon>
        <taxon>Spermatophyta</taxon>
        <taxon>Magnoliopsida</taxon>
        <taxon>eudicotyledons</taxon>
        <taxon>Gunneridae</taxon>
        <taxon>Pentapetalae</taxon>
        <taxon>rosids</taxon>
        <taxon>fabids</taxon>
        <taxon>Fabales</taxon>
        <taxon>Fabaceae</taxon>
        <taxon>Papilionoideae</taxon>
        <taxon>50 kb inversion clade</taxon>
        <taxon>NPAAA clade</taxon>
        <taxon>Hologalegina</taxon>
        <taxon>IRL clade</taxon>
        <taxon>Trifolieae</taxon>
        <taxon>Medicago</taxon>
    </lineage>
</organism>
<dbReference type="AlphaFoldDB" id="A0A396JJG9"/>
<dbReference type="SUPFAM" id="SSF51197">
    <property type="entry name" value="Clavaminate synthase-like"/>
    <property type="match status" value="1"/>
</dbReference>
<feature type="domain" description="JmjN" evidence="9">
    <location>
        <begin position="45"/>
        <end position="86"/>
    </location>
</feature>
<evidence type="ECO:0000259" key="9">
    <source>
        <dbReference type="PROSITE" id="PS51183"/>
    </source>
</evidence>
<feature type="compositionally biased region" description="Basic and acidic residues" evidence="8">
    <location>
        <begin position="496"/>
        <end position="511"/>
    </location>
</feature>
<comment type="cofactor">
    <cofactor evidence="1">
        <name>Fe(2+)</name>
        <dbReference type="ChEBI" id="CHEBI:29033"/>
    </cofactor>
</comment>
<evidence type="ECO:0000256" key="8">
    <source>
        <dbReference type="SAM" id="MobiDB-lite"/>
    </source>
</evidence>
<protein>
    <submittedName>
        <fullName evidence="11">Putative [histone H3]-lysine-36 demethylase</fullName>
        <ecNumber evidence="11">1.14.11.27</ecNumber>
    </submittedName>
</protein>
<dbReference type="InterPro" id="IPR003347">
    <property type="entry name" value="JmjC_dom"/>
</dbReference>
<dbReference type="PROSITE" id="PS51183">
    <property type="entry name" value="JMJN"/>
    <property type="match status" value="1"/>
</dbReference>
<dbReference type="SMART" id="SM00545">
    <property type="entry name" value="JmjN"/>
    <property type="match status" value="1"/>
</dbReference>
<keyword evidence="7" id="KW-0539">Nucleus</keyword>
<dbReference type="Gramene" id="rna1915">
    <property type="protein sequence ID" value="RHN78369.1"/>
    <property type="gene ID" value="gene1915"/>
</dbReference>
<evidence type="ECO:0000256" key="5">
    <source>
        <dbReference type="ARBA" id="ARBA00023015"/>
    </source>
</evidence>
<dbReference type="Gene3D" id="2.60.120.650">
    <property type="entry name" value="Cupin"/>
    <property type="match status" value="1"/>
</dbReference>
<dbReference type="EMBL" id="PSQE01000001">
    <property type="protein sequence ID" value="RHN78369.1"/>
    <property type="molecule type" value="Genomic_DNA"/>
</dbReference>
<dbReference type="InterPro" id="IPR003349">
    <property type="entry name" value="JmjN"/>
</dbReference>
<dbReference type="Pfam" id="PF02375">
    <property type="entry name" value="JmjN"/>
    <property type="match status" value="1"/>
</dbReference>
<dbReference type="PROSITE" id="PS51184">
    <property type="entry name" value="JMJC"/>
    <property type="match status" value="1"/>
</dbReference>
<dbReference type="GO" id="GO:0040029">
    <property type="term" value="P:epigenetic regulation of gene expression"/>
    <property type="evidence" value="ECO:0007669"/>
    <property type="project" value="UniProtKB-ARBA"/>
</dbReference>
<dbReference type="PANTHER" id="PTHR10694">
    <property type="entry name" value="LYSINE-SPECIFIC DEMETHYLASE"/>
    <property type="match status" value="1"/>
</dbReference>
<gene>
    <name evidence="11" type="ORF">MtrunA17_Chr1g0164731</name>
</gene>
<feature type="region of interest" description="Disordered" evidence="8">
    <location>
        <begin position="496"/>
        <end position="560"/>
    </location>
</feature>
<dbReference type="EC" id="1.14.11.27" evidence="11"/>
<dbReference type="GO" id="GO:0032259">
    <property type="term" value="P:methylation"/>
    <property type="evidence" value="ECO:0007669"/>
    <property type="project" value="UniProtKB-KW"/>
</dbReference>
<dbReference type="Pfam" id="PF02928">
    <property type="entry name" value="zf-C5HC2"/>
    <property type="match status" value="1"/>
</dbReference>